<reference evidence="1 2" key="1">
    <citation type="journal article" date="2015" name="Nature">
        <title>rRNA introns, odd ribosomes, and small enigmatic genomes across a large radiation of phyla.</title>
        <authorList>
            <person name="Brown C.T."/>
            <person name="Hug L.A."/>
            <person name="Thomas B.C."/>
            <person name="Sharon I."/>
            <person name="Castelle C.J."/>
            <person name="Singh A."/>
            <person name="Wilkins M.J."/>
            <person name="Williams K.H."/>
            <person name="Banfield J.F."/>
        </authorList>
    </citation>
    <scope>NUCLEOTIDE SEQUENCE [LARGE SCALE GENOMIC DNA]</scope>
</reference>
<proteinExistence type="predicted"/>
<dbReference type="AlphaFoldDB" id="A0A0G0F5B1"/>
<name>A0A0G0F5B1_9BACT</name>
<dbReference type="Proteomes" id="UP000034816">
    <property type="component" value="Unassembled WGS sequence"/>
</dbReference>
<organism evidence="1 2">
    <name type="scientific">candidate division WS6 bacterium GW2011_GWF1_35_23</name>
    <dbReference type="NCBI Taxonomy" id="1619097"/>
    <lineage>
        <taxon>Bacteria</taxon>
        <taxon>Candidatus Dojkabacteria</taxon>
    </lineage>
</organism>
<evidence type="ECO:0000313" key="2">
    <source>
        <dbReference type="Proteomes" id="UP000034816"/>
    </source>
</evidence>
<sequence>MEEQKNKNSETPQGVGVETEVINFLAGDVVDTYFGWAGHITLIDESLFKFGQGIYIIRLSDQHCFCIGPGDVISQKDL</sequence>
<comment type="caution">
    <text evidence="1">The sequence shown here is derived from an EMBL/GenBank/DDBJ whole genome shotgun (WGS) entry which is preliminary data.</text>
</comment>
<evidence type="ECO:0000313" key="1">
    <source>
        <dbReference type="EMBL" id="KKP74702.1"/>
    </source>
</evidence>
<gene>
    <name evidence="1" type="ORF">UR73_C0037G0011</name>
</gene>
<dbReference type="EMBL" id="LBQH01000037">
    <property type="protein sequence ID" value="KKP74702.1"/>
    <property type="molecule type" value="Genomic_DNA"/>
</dbReference>
<protein>
    <submittedName>
        <fullName evidence="1">Uncharacterized protein</fullName>
    </submittedName>
</protein>
<accession>A0A0G0F5B1</accession>